<evidence type="ECO:0000256" key="1">
    <source>
        <dbReference type="ARBA" id="ARBA00001913"/>
    </source>
</evidence>
<dbReference type="FunFam" id="3.40.50.920:FF:000003">
    <property type="entry name" value="Transketolase"/>
    <property type="match status" value="1"/>
</dbReference>
<feature type="binding site" evidence="15">
    <location>
        <position position="185"/>
    </location>
    <ligand>
        <name>thiamine diphosphate</name>
        <dbReference type="ChEBI" id="CHEBI:58937"/>
    </ligand>
</feature>
<evidence type="ECO:0000256" key="9">
    <source>
        <dbReference type="ARBA" id="ARBA00022842"/>
    </source>
</evidence>
<feature type="binding site" evidence="14">
    <location>
        <position position="26"/>
    </location>
    <ligand>
        <name>substrate</name>
    </ligand>
</feature>
<evidence type="ECO:0000256" key="12">
    <source>
        <dbReference type="NCBIfam" id="TIGR00232"/>
    </source>
</evidence>
<proteinExistence type="inferred from homology"/>
<evidence type="ECO:0000256" key="13">
    <source>
        <dbReference type="PIRSR" id="PIRSR605478-1"/>
    </source>
</evidence>
<evidence type="ECO:0000313" key="21">
    <source>
        <dbReference type="Proteomes" id="UP000548632"/>
    </source>
</evidence>
<dbReference type="PANTHER" id="PTHR43522">
    <property type="entry name" value="TRANSKETOLASE"/>
    <property type="match status" value="1"/>
</dbReference>
<protein>
    <recommendedName>
        <fullName evidence="5 12">Transketolase</fullName>
        <ecNumber evidence="5 12">2.2.1.1</ecNumber>
    </recommendedName>
</protein>
<dbReference type="Gene3D" id="3.40.50.970">
    <property type="match status" value="2"/>
</dbReference>
<feature type="binding site" evidence="15">
    <location>
        <position position="156"/>
    </location>
    <ligand>
        <name>thiamine diphosphate</name>
        <dbReference type="ChEBI" id="CHEBI:58937"/>
    </ligand>
</feature>
<evidence type="ECO:0000256" key="4">
    <source>
        <dbReference type="ARBA" id="ARBA00011738"/>
    </source>
</evidence>
<organism evidence="20 21">
    <name type="scientific">Thiospirillum jenense</name>
    <dbReference type="NCBI Taxonomy" id="1653858"/>
    <lineage>
        <taxon>Bacteria</taxon>
        <taxon>Pseudomonadati</taxon>
        <taxon>Pseudomonadota</taxon>
        <taxon>Gammaproteobacteria</taxon>
        <taxon>Chromatiales</taxon>
        <taxon>Chromatiaceae</taxon>
        <taxon>Thiospirillum</taxon>
    </lineage>
</organism>
<feature type="binding site" evidence="14">
    <location>
        <position position="267"/>
    </location>
    <ligand>
        <name>substrate</name>
    </ligand>
</feature>
<dbReference type="Proteomes" id="UP000548632">
    <property type="component" value="Unassembled WGS sequence"/>
</dbReference>
<feature type="site" description="Important for catalytic activity" evidence="17">
    <location>
        <position position="267"/>
    </location>
</feature>
<comment type="cofactor">
    <cofactor evidence="15">
        <name>thiamine diphosphate</name>
        <dbReference type="ChEBI" id="CHEBI:58937"/>
    </cofactor>
    <text evidence="15">Binds 1 thiamine pyrophosphate per subunit. During the reaction, the substrate forms a covalent intermediate with the cofactor.</text>
</comment>
<feature type="binding site" evidence="16">
    <location>
        <position position="185"/>
    </location>
    <ligand>
        <name>Mg(2+)</name>
        <dbReference type="ChEBI" id="CHEBI:18420"/>
    </ligand>
</feature>
<reference evidence="20 21" key="1">
    <citation type="journal article" date="2020" name="Arch. Microbiol.">
        <title>The genome sequence of the giant phototrophic gammaproteobacterium Thiospirillum jenense gives insight into its physiological properties and phylogenetic relationships.</title>
        <authorList>
            <person name="Imhoff J.F."/>
            <person name="Meyer T.E."/>
            <person name="Kyndt J.A."/>
        </authorList>
    </citation>
    <scope>NUCLEOTIDE SEQUENCE [LARGE SCALE GENOMIC DNA]</scope>
    <source>
        <strain evidence="20 21">DSM 216</strain>
    </source>
</reference>
<evidence type="ECO:0000256" key="17">
    <source>
        <dbReference type="PIRSR" id="PIRSR605478-5"/>
    </source>
</evidence>
<dbReference type="InterPro" id="IPR055152">
    <property type="entry name" value="Transketolase-like_C_2"/>
</dbReference>
<dbReference type="InterPro" id="IPR005475">
    <property type="entry name" value="Transketolase-like_Pyr-bd"/>
</dbReference>
<feature type="domain" description="Transketolase-like pyrimidine-binding" evidence="19">
    <location>
        <begin position="361"/>
        <end position="532"/>
    </location>
</feature>
<dbReference type="SUPFAM" id="SSF52922">
    <property type="entry name" value="TK C-terminal domain-like"/>
    <property type="match status" value="1"/>
</dbReference>
<dbReference type="FunFam" id="3.40.50.970:FF:000003">
    <property type="entry name" value="Transketolase"/>
    <property type="match status" value="1"/>
</dbReference>
<dbReference type="InterPro" id="IPR005478">
    <property type="entry name" value="Transketolase_bac-like"/>
</dbReference>
<evidence type="ECO:0000256" key="16">
    <source>
        <dbReference type="PIRSR" id="PIRSR605478-4"/>
    </source>
</evidence>
<feature type="binding site" evidence="16">
    <location>
        <position position="187"/>
    </location>
    <ligand>
        <name>Mg(2+)</name>
        <dbReference type="ChEBI" id="CHEBI:18420"/>
    </ligand>
</feature>
<dbReference type="GO" id="GO:0046872">
    <property type="term" value="F:metal ion binding"/>
    <property type="evidence" value="ECO:0007669"/>
    <property type="project" value="UniProtKB-KW"/>
</dbReference>
<sequence length="669" mass="72360">MSSRKELANAIRVLSMDAVQKANSGHPGAPMGMADIAEVLWNDFMNHNPTNPQWVNRDRFVLSNGHGSTLIYALLHLTGYALTIDDLKQFRQLHSKTPGHPEYGYAPGIETTTGPLGQGITNGVGMAIAEKALAAQFNKPGHTIVDHHTYVFLGDGCMMEGISHEACSLAGALGLGKLIAMYDDNNISIDGEVRGHGNTPGWFLDNTPKRFEAYGWHVIPKVDGHDPEAVKAAIEQARSVTDKPSLICCQTIIGYGSPNKQGKEECHGAALGDDEVARSREYLGWPYPPFVIPDVIYQGWDAKERGKQLENDWNAQFTAYAKSYPTEAAELKRRMAGELPADWAQQADAFVASVVEKGETIASRKASQNALNGFGPLLPELLGGSADLAGSNLTLWKGCKGIGKSNEPGNYLYYGVREFGMSAIMNGIALHGGFIPYGATFLMFSEYARNALRMAALMKIPGIFVYTHDSIGLGEDGPTHQPVEQIPTLRMIPNMRVWRPCDAVESAVAWKLAIERRTGPSCLIFSRQNLPHMPRTAAQLTDIARGGYVLRDCAGTPDVILIATGSEVELAIKASEAMTDKAVRVVSMPCTNAFDAQDAAYKESVLPKAVTARVAIEAAVTDGWWKYVGSQGAVLGIDRFGESAPAGALFKEFGFTVDNVVAITKNILS</sequence>
<feature type="site" description="Important for catalytic activity" evidence="17">
    <location>
        <position position="26"/>
    </location>
</feature>
<comment type="cofactor">
    <cofactor evidence="16">
        <name>Mg(2+)</name>
        <dbReference type="ChEBI" id="CHEBI:18420"/>
    </cofactor>
    <text evidence="16">Binds 1 Mg(2+) ion per subunit. Can also utilize other divalent metal cations, such as Ca(2+), Mn(2+) and Co(2+).</text>
</comment>
<evidence type="ECO:0000259" key="19">
    <source>
        <dbReference type="SMART" id="SM00861"/>
    </source>
</evidence>
<dbReference type="NCBIfam" id="TIGR00232">
    <property type="entry name" value="tktlase_bact"/>
    <property type="match status" value="1"/>
</dbReference>
<keyword evidence="21" id="KW-1185">Reference proteome</keyword>
<feature type="binding site" evidence="15">
    <location>
        <begin position="114"/>
        <end position="116"/>
    </location>
    <ligand>
        <name>thiamine diphosphate</name>
        <dbReference type="ChEBI" id="CHEBI:58937"/>
    </ligand>
</feature>
<feature type="binding site" evidence="15">
    <location>
        <position position="66"/>
    </location>
    <ligand>
        <name>thiamine diphosphate</name>
        <dbReference type="ChEBI" id="CHEBI:58937"/>
    </ligand>
</feature>
<dbReference type="CDD" id="cd07033">
    <property type="entry name" value="TPP_PYR_DXS_TK_like"/>
    <property type="match status" value="1"/>
</dbReference>
<comment type="cofactor">
    <cofactor evidence="18">
        <name>Mg(2+)</name>
        <dbReference type="ChEBI" id="CHEBI:18420"/>
    </cofactor>
    <cofactor evidence="18">
        <name>Ca(2+)</name>
        <dbReference type="ChEBI" id="CHEBI:29108"/>
    </cofactor>
    <cofactor evidence="18">
        <name>Mn(2+)</name>
        <dbReference type="ChEBI" id="CHEBI:29035"/>
    </cofactor>
    <cofactor evidence="18">
        <name>Co(2+)</name>
        <dbReference type="ChEBI" id="CHEBI:48828"/>
    </cofactor>
    <text evidence="18">Binds 1 Mg(2+) ion per subunit. Can also utilize other divalent metal cations, such as Ca(2+), Mn(2+) and Co(2+).</text>
</comment>
<evidence type="ECO:0000256" key="7">
    <source>
        <dbReference type="ARBA" id="ARBA00022723"/>
    </source>
</evidence>
<dbReference type="PROSITE" id="PS00802">
    <property type="entry name" value="TRANSKETOLASE_2"/>
    <property type="match status" value="1"/>
</dbReference>
<dbReference type="InterPro" id="IPR005474">
    <property type="entry name" value="Transketolase_N"/>
</dbReference>
<dbReference type="SUPFAM" id="SSF52518">
    <property type="entry name" value="Thiamin diphosphate-binding fold (THDP-binding)"/>
    <property type="match status" value="2"/>
</dbReference>
<dbReference type="FunFam" id="3.40.50.970:FF:000004">
    <property type="entry name" value="Transketolase"/>
    <property type="match status" value="1"/>
</dbReference>
<comment type="caution">
    <text evidence="20">The sequence shown here is derived from an EMBL/GenBank/DDBJ whole genome shotgun (WGS) entry which is preliminary data.</text>
</comment>
<feature type="binding site" evidence="16">
    <location>
        <position position="155"/>
    </location>
    <ligand>
        <name>Mg(2+)</name>
        <dbReference type="ChEBI" id="CHEBI:18420"/>
    </ligand>
</feature>
<dbReference type="Gene3D" id="3.40.50.920">
    <property type="match status" value="1"/>
</dbReference>
<dbReference type="CDD" id="cd02012">
    <property type="entry name" value="TPP_TK"/>
    <property type="match status" value="1"/>
</dbReference>
<keyword evidence="9 16" id="KW-0460">Magnesium</keyword>
<dbReference type="EMBL" id="JABVCQ010000004">
    <property type="protein sequence ID" value="MBB1125064.1"/>
    <property type="molecule type" value="Genomic_DNA"/>
</dbReference>
<name>A0A839H6Z9_9GAMM</name>
<feature type="binding site" evidence="15">
    <location>
        <position position="267"/>
    </location>
    <ligand>
        <name>thiamine diphosphate</name>
        <dbReference type="ChEBI" id="CHEBI:58937"/>
    </ligand>
</feature>
<dbReference type="Pfam" id="PF00456">
    <property type="entry name" value="Transketolase_N"/>
    <property type="match status" value="1"/>
</dbReference>
<dbReference type="Pfam" id="PF22613">
    <property type="entry name" value="Transketolase_C_1"/>
    <property type="match status" value="1"/>
</dbReference>
<comment type="similarity">
    <text evidence="3 18">Belongs to the transketolase family.</text>
</comment>
<comment type="cofactor">
    <cofactor evidence="2">
        <name>Co(2+)</name>
        <dbReference type="ChEBI" id="CHEBI:48828"/>
    </cofactor>
</comment>
<dbReference type="Pfam" id="PF02779">
    <property type="entry name" value="Transket_pyr"/>
    <property type="match status" value="1"/>
</dbReference>
<dbReference type="GO" id="GO:0004802">
    <property type="term" value="F:transketolase activity"/>
    <property type="evidence" value="ECO:0007669"/>
    <property type="project" value="UniProtKB-UniRule"/>
</dbReference>
<evidence type="ECO:0000256" key="18">
    <source>
        <dbReference type="RuleBase" id="RU004996"/>
    </source>
</evidence>
<dbReference type="InterPro" id="IPR020826">
    <property type="entry name" value="Transketolase_BS"/>
</dbReference>
<dbReference type="PANTHER" id="PTHR43522:SF2">
    <property type="entry name" value="TRANSKETOLASE 1-RELATED"/>
    <property type="match status" value="1"/>
</dbReference>
<dbReference type="SMART" id="SM00861">
    <property type="entry name" value="Transket_pyr"/>
    <property type="match status" value="1"/>
</dbReference>
<dbReference type="InterPro" id="IPR049557">
    <property type="entry name" value="Transketolase_CS"/>
</dbReference>
<dbReference type="GO" id="GO:0005829">
    <property type="term" value="C:cytosol"/>
    <property type="evidence" value="ECO:0007669"/>
    <property type="project" value="TreeGrafter"/>
</dbReference>
<comment type="catalytic activity">
    <reaction evidence="11 18">
        <text>D-sedoheptulose 7-phosphate + D-glyceraldehyde 3-phosphate = aldehydo-D-ribose 5-phosphate + D-xylulose 5-phosphate</text>
        <dbReference type="Rhea" id="RHEA:10508"/>
        <dbReference type="ChEBI" id="CHEBI:57483"/>
        <dbReference type="ChEBI" id="CHEBI:57737"/>
        <dbReference type="ChEBI" id="CHEBI:58273"/>
        <dbReference type="ChEBI" id="CHEBI:59776"/>
        <dbReference type="EC" id="2.2.1.1"/>
    </reaction>
</comment>
<feature type="binding site" evidence="14">
    <location>
        <position position="476"/>
    </location>
    <ligand>
        <name>substrate</name>
    </ligand>
</feature>
<evidence type="ECO:0000256" key="14">
    <source>
        <dbReference type="PIRSR" id="PIRSR605478-2"/>
    </source>
</evidence>
<feature type="active site" description="Proton donor" evidence="13">
    <location>
        <position position="418"/>
    </location>
</feature>
<keyword evidence="7 16" id="KW-0479">Metal-binding</keyword>
<dbReference type="PROSITE" id="PS00801">
    <property type="entry name" value="TRANSKETOLASE_1"/>
    <property type="match status" value="1"/>
</dbReference>
<feature type="binding site" evidence="14">
    <location>
        <position position="527"/>
    </location>
    <ligand>
        <name>substrate</name>
    </ligand>
</feature>
<feature type="binding site" evidence="15">
    <location>
        <position position="444"/>
    </location>
    <ligand>
        <name>thiamine diphosphate</name>
        <dbReference type="ChEBI" id="CHEBI:58937"/>
    </ligand>
</feature>
<evidence type="ECO:0000256" key="3">
    <source>
        <dbReference type="ARBA" id="ARBA00007131"/>
    </source>
</evidence>
<evidence type="ECO:0000256" key="15">
    <source>
        <dbReference type="PIRSR" id="PIRSR605478-3"/>
    </source>
</evidence>
<evidence type="ECO:0000256" key="8">
    <source>
        <dbReference type="ARBA" id="ARBA00022837"/>
    </source>
</evidence>
<comment type="subunit">
    <text evidence="4 18">Homodimer.</text>
</comment>
<dbReference type="InterPro" id="IPR009014">
    <property type="entry name" value="Transketo_C/PFOR_II"/>
</dbReference>
<feature type="binding site" evidence="14">
    <location>
        <position position="468"/>
    </location>
    <ligand>
        <name>substrate</name>
    </ligand>
</feature>
<keyword evidence="10 15" id="KW-0786">Thiamine pyrophosphate</keyword>
<keyword evidence="8 18" id="KW-0106">Calcium</keyword>
<gene>
    <name evidence="20" type="primary">tkt</name>
    <name evidence="20" type="ORF">HUK38_02325</name>
</gene>
<comment type="function">
    <text evidence="18">Catalyzes the transfer of a two-carbon ketol group from a ketose donor to an aldose acceptor, via a covalent intermediate with the cofactor thiamine pyrophosphate.</text>
</comment>
<dbReference type="InterPro" id="IPR033247">
    <property type="entry name" value="Transketolase_fam"/>
</dbReference>
<dbReference type="GO" id="GO:0009052">
    <property type="term" value="P:pentose-phosphate shunt, non-oxidative branch"/>
    <property type="evidence" value="ECO:0007669"/>
    <property type="project" value="UniProtKB-ARBA"/>
</dbReference>
<feature type="binding site" evidence="14">
    <location>
        <position position="391"/>
    </location>
    <ligand>
        <name>substrate</name>
    </ligand>
</feature>
<evidence type="ECO:0000256" key="11">
    <source>
        <dbReference type="ARBA" id="ARBA00049473"/>
    </source>
</evidence>
<comment type="cofactor">
    <cofactor evidence="1">
        <name>Ca(2+)</name>
        <dbReference type="ChEBI" id="CHEBI:29108"/>
    </cofactor>
</comment>
<feature type="binding site" evidence="14">
    <location>
        <position position="364"/>
    </location>
    <ligand>
        <name>substrate</name>
    </ligand>
</feature>
<evidence type="ECO:0000256" key="6">
    <source>
        <dbReference type="ARBA" id="ARBA00022679"/>
    </source>
</evidence>
<dbReference type="EC" id="2.2.1.1" evidence="5 12"/>
<dbReference type="InterPro" id="IPR029061">
    <property type="entry name" value="THDP-binding"/>
</dbReference>
<keyword evidence="6 18" id="KW-0808">Transferase</keyword>
<evidence type="ECO:0000256" key="5">
    <source>
        <dbReference type="ARBA" id="ARBA00013152"/>
    </source>
</evidence>
<evidence type="ECO:0000256" key="10">
    <source>
        <dbReference type="ARBA" id="ARBA00023052"/>
    </source>
</evidence>
<dbReference type="AlphaFoldDB" id="A0A839H6Z9"/>
<evidence type="ECO:0000313" key="20">
    <source>
        <dbReference type="EMBL" id="MBB1125064.1"/>
    </source>
</evidence>
<feature type="binding site" evidence="14">
    <location>
        <position position="480"/>
    </location>
    <ligand>
        <name>substrate</name>
    </ligand>
</feature>
<evidence type="ECO:0000256" key="2">
    <source>
        <dbReference type="ARBA" id="ARBA00001941"/>
    </source>
</evidence>
<accession>A0A839H6Z9</accession>